<gene>
    <name evidence="1" type="ORF">SDC9_95482</name>
</gene>
<accession>A0A645A6F5</accession>
<evidence type="ECO:0000313" key="1">
    <source>
        <dbReference type="EMBL" id="MPM48755.1"/>
    </source>
</evidence>
<dbReference type="NCBIfam" id="TIGR03519">
    <property type="entry name" value="T9SS_PorP_fam"/>
    <property type="match status" value="1"/>
</dbReference>
<protein>
    <recommendedName>
        <fullName evidence="2">Type IX secretion system membrane protein PorP/SprF</fullName>
    </recommendedName>
</protein>
<proteinExistence type="predicted"/>
<comment type="caution">
    <text evidence="1">The sequence shown here is derived from an EMBL/GenBank/DDBJ whole genome shotgun (WGS) entry which is preliminary data.</text>
</comment>
<sequence length="311" mass="35591">MKKIFLPLILMVFANAAFSQQLSLNSQYMMNRFVLNPAIAGNYNYIPVNLNVRKQWDGINGAPVTQSLSAHAYLGNNVGFGGYFFNDVTGPTRRTGMNVSFSYQLKLNSDFSRKLSFGLSGMFFQHFVDKDKLTTNEPDDIAITNGFNNQFCPDANFGVYLSQTNKYYLGFSIQNLLEVKKDLFDLNRTVENPVERTYYANGGYIFKLNDDFVFEPSFLLQFQETTPMQMDFNGRFGYKNRVWLGGSYRMNDAVVMMVALDFDDFCIGYSYDLTMSDIKNYSSGSHEINLTYRIFKQGALRQNGRSTPLFN</sequence>
<evidence type="ECO:0008006" key="2">
    <source>
        <dbReference type="Google" id="ProtNLM"/>
    </source>
</evidence>
<organism evidence="1">
    <name type="scientific">bioreactor metagenome</name>
    <dbReference type="NCBI Taxonomy" id="1076179"/>
    <lineage>
        <taxon>unclassified sequences</taxon>
        <taxon>metagenomes</taxon>
        <taxon>ecological metagenomes</taxon>
    </lineage>
</organism>
<dbReference type="AlphaFoldDB" id="A0A645A6F5"/>
<reference evidence="1" key="1">
    <citation type="submission" date="2019-08" db="EMBL/GenBank/DDBJ databases">
        <authorList>
            <person name="Kucharzyk K."/>
            <person name="Murdoch R.W."/>
            <person name="Higgins S."/>
            <person name="Loffler F."/>
        </authorList>
    </citation>
    <scope>NUCLEOTIDE SEQUENCE</scope>
</reference>
<dbReference type="Pfam" id="PF11751">
    <property type="entry name" value="PorP_SprF"/>
    <property type="match status" value="1"/>
</dbReference>
<dbReference type="EMBL" id="VSSQ01012238">
    <property type="protein sequence ID" value="MPM48755.1"/>
    <property type="molecule type" value="Genomic_DNA"/>
</dbReference>
<dbReference type="InterPro" id="IPR019861">
    <property type="entry name" value="PorP/SprF_Bacteroidetes"/>
</dbReference>
<name>A0A645A6F5_9ZZZZ</name>